<feature type="compositionally biased region" description="Basic and acidic residues" evidence="1">
    <location>
        <begin position="23"/>
        <end position="36"/>
    </location>
</feature>
<gene>
    <name evidence="2" type="ORF">AVDCRST_MAG85-537</name>
</gene>
<evidence type="ECO:0000313" key="2">
    <source>
        <dbReference type="EMBL" id="CAA9478948.1"/>
    </source>
</evidence>
<reference evidence="2" key="1">
    <citation type="submission" date="2020-02" db="EMBL/GenBank/DDBJ databases">
        <authorList>
            <person name="Meier V. D."/>
        </authorList>
    </citation>
    <scope>NUCLEOTIDE SEQUENCE</scope>
    <source>
        <strain evidence="2">AVDCRST_MAG85</strain>
    </source>
</reference>
<protein>
    <submittedName>
        <fullName evidence="2">Uncharacterized protein</fullName>
    </submittedName>
</protein>
<proteinExistence type="predicted"/>
<feature type="region of interest" description="Disordered" evidence="1">
    <location>
        <begin position="1"/>
        <end position="201"/>
    </location>
</feature>
<feature type="non-terminal residue" evidence="2">
    <location>
        <position position="358"/>
    </location>
</feature>
<feature type="compositionally biased region" description="Low complexity" evidence="1">
    <location>
        <begin position="48"/>
        <end position="64"/>
    </location>
</feature>
<accession>A0A6J4RVY5</accession>
<evidence type="ECO:0000256" key="1">
    <source>
        <dbReference type="SAM" id="MobiDB-lite"/>
    </source>
</evidence>
<sequence length="358" mass="39231">GCSPGHPARHARPDVAAGRRPRPRDAARAARADHVAARVGPRAHRGLRGPVVRPPAGGRAAPARGPGGGLRRVRDAARRAGRGRAARPRRGRRVPGARPVAHAERAGRSRAERPARARPAPRAPAHRDHAPGALPRRAQRRLPVGDAVLRRRARLPRDPRRRVPHGRRRRRLRLRQRASAARGRGPVLPHHTHPHHQRDVPLLRRRRRLRAARVVERRGVVVEGGVRHHAPSRLDGCRRASRPARLVVRGRRLRAKPRGPAPHRGGVGEGGDLEPRDGSRRSRTGVGVDVDRVRRLPRLLGVPVPRVQPGVLPPQPPRAARRIVGCLAARCHAHLPQLGSAAAAADLQWPATRQGDLM</sequence>
<dbReference type="EMBL" id="CADCVT010000057">
    <property type="protein sequence ID" value="CAA9478948.1"/>
    <property type="molecule type" value="Genomic_DNA"/>
</dbReference>
<feature type="compositionally biased region" description="Basic residues" evidence="1">
    <location>
        <begin position="150"/>
        <end position="176"/>
    </location>
</feature>
<feature type="region of interest" description="Disordered" evidence="1">
    <location>
        <begin position="252"/>
        <end position="286"/>
    </location>
</feature>
<feature type="compositionally biased region" description="Basic residues" evidence="1">
    <location>
        <begin position="79"/>
        <end position="95"/>
    </location>
</feature>
<name>A0A6J4RVY5_9ACTN</name>
<dbReference type="AlphaFoldDB" id="A0A6J4RVY5"/>
<feature type="compositionally biased region" description="Basic and acidic residues" evidence="1">
    <location>
        <begin position="101"/>
        <end position="115"/>
    </location>
</feature>
<organism evidence="2">
    <name type="scientific">uncultured Solirubrobacteraceae bacterium</name>
    <dbReference type="NCBI Taxonomy" id="1162706"/>
    <lineage>
        <taxon>Bacteria</taxon>
        <taxon>Bacillati</taxon>
        <taxon>Actinomycetota</taxon>
        <taxon>Thermoleophilia</taxon>
        <taxon>Solirubrobacterales</taxon>
        <taxon>Solirubrobacteraceae</taxon>
        <taxon>environmental samples</taxon>
    </lineage>
</organism>
<feature type="non-terminal residue" evidence="2">
    <location>
        <position position="1"/>
    </location>
</feature>